<organism evidence="2 3">
    <name type="scientific">Lichtheimia corymbifera JMRC:FSU:9682</name>
    <dbReference type="NCBI Taxonomy" id="1263082"/>
    <lineage>
        <taxon>Eukaryota</taxon>
        <taxon>Fungi</taxon>
        <taxon>Fungi incertae sedis</taxon>
        <taxon>Mucoromycota</taxon>
        <taxon>Mucoromycotina</taxon>
        <taxon>Mucoromycetes</taxon>
        <taxon>Mucorales</taxon>
        <taxon>Lichtheimiaceae</taxon>
        <taxon>Lichtheimia</taxon>
    </lineage>
</organism>
<dbReference type="Gene3D" id="1.25.10.10">
    <property type="entry name" value="Leucine-rich Repeat Variant"/>
    <property type="match status" value="1"/>
</dbReference>
<accession>A0A068RVY7</accession>
<name>A0A068RVY7_9FUNG</name>
<dbReference type="OrthoDB" id="10250600at2759"/>
<dbReference type="EMBL" id="CBTN010000022">
    <property type="protein sequence ID" value="CDH54333.1"/>
    <property type="molecule type" value="Genomic_DNA"/>
</dbReference>
<dbReference type="GO" id="GO:0000502">
    <property type="term" value="C:proteasome complex"/>
    <property type="evidence" value="ECO:0007669"/>
    <property type="project" value="UniProtKB-KW"/>
</dbReference>
<gene>
    <name evidence="2" type="ORF">LCOR_05589.1</name>
</gene>
<dbReference type="AlphaFoldDB" id="A0A068RVY7"/>
<comment type="caution">
    <text evidence="2">The sequence shown here is derived from an EMBL/GenBank/DDBJ whole genome shotgun (WGS) entry which is preliminary data.</text>
</comment>
<reference evidence="2" key="1">
    <citation type="submission" date="2013-08" db="EMBL/GenBank/DDBJ databases">
        <title>Gene expansion shapes genome architecture in the human pathogen Lichtheimia corymbifera: an evolutionary genomics analysis in the ancient terrestrial Mucorales (Mucoromycotina).</title>
        <authorList>
            <person name="Schwartze V.U."/>
            <person name="Winter S."/>
            <person name="Shelest E."/>
            <person name="Marcet-Houben M."/>
            <person name="Horn F."/>
            <person name="Wehner S."/>
            <person name="Hoffmann K."/>
            <person name="Riege K."/>
            <person name="Sammeth M."/>
            <person name="Nowrousian M."/>
            <person name="Valiante V."/>
            <person name="Linde J."/>
            <person name="Jacobsen I.D."/>
            <person name="Marz M."/>
            <person name="Brakhage A.A."/>
            <person name="Gabaldon T."/>
            <person name="Bocker S."/>
            <person name="Voigt K."/>
        </authorList>
    </citation>
    <scope>NUCLEOTIDE SEQUENCE [LARGE SCALE GENOMIC DNA]</scope>
    <source>
        <strain evidence="2">FSU 9682</strain>
    </source>
</reference>
<evidence type="ECO:0000313" key="2">
    <source>
        <dbReference type="EMBL" id="CDH54333.1"/>
    </source>
</evidence>
<keyword evidence="1" id="KW-1133">Transmembrane helix</keyword>
<dbReference type="VEuPathDB" id="FungiDB:LCOR_05589.1"/>
<keyword evidence="2" id="KW-0647">Proteasome</keyword>
<dbReference type="PANTHER" id="PTHR13554">
    <property type="entry name" value="26S PROTEASOME NON-ATPASE REGULATORY SUBUNIT 5-RELATED"/>
    <property type="match status" value="1"/>
</dbReference>
<proteinExistence type="predicted"/>
<dbReference type="Proteomes" id="UP000027586">
    <property type="component" value="Unassembled WGS sequence"/>
</dbReference>
<evidence type="ECO:0000256" key="1">
    <source>
        <dbReference type="SAM" id="Phobius"/>
    </source>
</evidence>
<dbReference type="GO" id="GO:0043248">
    <property type="term" value="P:proteasome assembly"/>
    <property type="evidence" value="ECO:0007669"/>
    <property type="project" value="InterPro"/>
</dbReference>
<dbReference type="GO" id="GO:0005829">
    <property type="term" value="C:cytosol"/>
    <property type="evidence" value="ECO:0007669"/>
    <property type="project" value="TreeGrafter"/>
</dbReference>
<keyword evidence="3" id="KW-1185">Reference proteome</keyword>
<keyword evidence="1" id="KW-0812">Transmembrane</keyword>
<dbReference type="InterPro" id="IPR011989">
    <property type="entry name" value="ARM-like"/>
</dbReference>
<sequence>MPSTTSPLERVARAIAPESATTTRQKIESLAAFNSVLHDVSLDQAQSIFSAVPLANFYLVFGSLDSEDNEEQQLSNIMCEVINKLLRPFSYDMIMQDENNQTFLSQGLNHFSPEIRQLSLEQVAKCLDASSTMHQVATSPIFPFVLTTIAFRDTGVASRAVDIAAKIASNEPQCLFVNNASIIRSLQETSDAVRFRVYDLIIRVAGSSDDAFRLAESSGFLVTILDEVNSDDILVQLNAIEMLKEVAVTPCGLDFLERSGVLQTLASQIGNSETNDASTILVKSLILKFFGKLGENEAIQFEPIQSKYQVFDKLQQCLDDTNKEILTVAIAVVGLIGSHAAGLALLLNSPLMTKFMEGYQASSGDVKAVYIQSLSKFIGISGDPAVEQMTRQVYQTINGAPSTLESLMQTATQPLEEIRVPIFALMQAIASHSWGREVVCVKCEMARAPTFLGYLLDRSTEHTPLGQKWKFGIVQTLVSAENARQIFGQHYTLMLQFIRQGPYYRPTEAAAIMESA</sequence>
<keyword evidence="1" id="KW-0472">Membrane</keyword>
<dbReference type="Pfam" id="PF10508">
    <property type="entry name" value="Proteasom_PSMB"/>
    <property type="match status" value="1"/>
</dbReference>
<protein>
    <submittedName>
        <fullName evidence="2">26s proteasome non-atpase regulatory subunit 5</fullName>
    </submittedName>
</protein>
<feature type="transmembrane region" description="Helical" evidence="1">
    <location>
        <begin position="325"/>
        <end position="347"/>
    </location>
</feature>
<evidence type="ECO:0000313" key="3">
    <source>
        <dbReference type="Proteomes" id="UP000027586"/>
    </source>
</evidence>
<dbReference type="SUPFAM" id="SSF48371">
    <property type="entry name" value="ARM repeat"/>
    <property type="match status" value="1"/>
</dbReference>
<dbReference type="STRING" id="1263082.A0A068RVY7"/>
<dbReference type="PANTHER" id="PTHR13554:SF10">
    <property type="entry name" value="26S PROTEASOME NON-ATPASE REGULATORY SUBUNIT 5"/>
    <property type="match status" value="1"/>
</dbReference>
<dbReference type="InterPro" id="IPR019538">
    <property type="entry name" value="PSMD5"/>
</dbReference>
<dbReference type="InterPro" id="IPR016024">
    <property type="entry name" value="ARM-type_fold"/>
</dbReference>